<evidence type="ECO:0000256" key="1">
    <source>
        <dbReference type="SAM" id="MobiDB-lite"/>
    </source>
</evidence>
<name>A0A8T0F662_ARGBR</name>
<evidence type="ECO:0000313" key="3">
    <source>
        <dbReference type="Proteomes" id="UP000807504"/>
    </source>
</evidence>
<evidence type="ECO:0000313" key="2">
    <source>
        <dbReference type="EMBL" id="KAF8784900.1"/>
    </source>
</evidence>
<keyword evidence="3" id="KW-1185">Reference proteome</keyword>
<dbReference type="Proteomes" id="UP000807504">
    <property type="component" value="Unassembled WGS sequence"/>
</dbReference>
<feature type="compositionally biased region" description="Basic and acidic residues" evidence="1">
    <location>
        <begin position="79"/>
        <end position="94"/>
    </location>
</feature>
<organism evidence="2 3">
    <name type="scientific">Argiope bruennichi</name>
    <name type="common">Wasp spider</name>
    <name type="synonym">Aranea bruennichi</name>
    <dbReference type="NCBI Taxonomy" id="94029"/>
    <lineage>
        <taxon>Eukaryota</taxon>
        <taxon>Metazoa</taxon>
        <taxon>Ecdysozoa</taxon>
        <taxon>Arthropoda</taxon>
        <taxon>Chelicerata</taxon>
        <taxon>Arachnida</taxon>
        <taxon>Araneae</taxon>
        <taxon>Araneomorphae</taxon>
        <taxon>Entelegynae</taxon>
        <taxon>Araneoidea</taxon>
        <taxon>Araneidae</taxon>
        <taxon>Argiope</taxon>
    </lineage>
</organism>
<proteinExistence type="predicted"/>
<feature type="region of interest" description="Disordered" evidence="1">
    <location>
        <begin position="71"/>
        <end position="101"/>
    </location>
</feature>
<sequence>MAYFNTPGNTAYVNYLFLLYQRDRESSPEVFCKHLCDRESKRNQGERLFHTSAVLYTRKKKRNLLNRRKMFGEVDQESGQEREEERVEEERNREPSCGFGAAEQSFKTALFIRRH</sequence>
<comment type="caution">
    <text evidence="2">The sequence shown here is derived from an EMBL/GenBank/DDBJ whole genome shotgun (WGS) entry which is preliminary data.</text>
</comment>
<gene>
    <name evidence="2" type="ORF">HNY73_010512</name>
</gene>
<dbReference type="EMBL" id="JABXBU010000030">
    <property type="protein sequence ID" value="KAF8784900.1"/>
    <property type="molecule type" value="Genomic_DNA"/>
</dbReference>
<reference evidence="2" key="1">
    <citation type="journal article" date="2020" name="bioRxiv">
        <title>Chromosome-level reference genome of the European wasp spider Argiope bruennichi: a resource for studies on range expansion and evolutionary adaptation.</title>
        <authorList>
            <person name="Sheffer M.M."/>
            <person name="Hoppe A."/>
            <person name="Krehenwinkel H."/>
            <person name="Uhl G."/>
            <person name="Kuss A.W."/>
            <person name="Jensen L."/>
            <person name="Jensen C."/>
            <person name="Gillespie R.G."/>
            <person name="Hoff K.J."/>
            <person name="Prost S."/>
        </authorList>
    </citation>
    <scope>NUCLEOTIDE SEQUENCE</scope>
</reference>
<accession>A0A8T0F662</accession>
<protein>
    <submittedName>
        <fullName evidence="2">Uncharacterized protein</fullName>
    </submittedName>
</protein>
<reference evidence="2" key="2">
    <citation type="submission" date="2020-06" db="EMBL/GenBank/DDBJ databases">
        <authorList>
            <person name="Sheffer M."/>
        </authorList>
    </citation>
    <scope>NUCLEOTIDE SEQUENCE</scope>
</reference>
<dbReference type="AlphaFoldDB" id="A0A8T0F662"/>